<dbReference type="GO" id="GO:0003755">
    <property type="term" value="F:peptidyl-prolyl cis-trans isomerase activity"/>
    <property type="evidence" value="ECO:0007669"/>
    <property type="project" value="InterPro"/>
</dbReference>
<feature type="transmembrane region" description="Helical" evidence="8">
    <location>
        <begin position="12"/>
        <end position="32"/>
    </location>
</feature>
<evidence type="ECO:0000256" key="1">
    <source>
        <dbReference type="ARBA" id="ARBA00004401"/>
    </source>
</evidence>
<dbReference type="InterPro" id="IPR052029">
    <property type="entry name" value="PpiD_chaperone"/>
</dbReference>
<dbReference type="STRING" id="1227549.SAMN05444007_1141"/>
<evidence type="ECO:0000256" key="2">
    <source>
        <dbReference type="ARBA" id="ARBA00022475"/>
    </source>
</evidence>
<accession>A0A1H7DTF7</accession>
<dbReference type="Pfam" id="PF13624">
    <property type="entry name" value="SurA_N_3"/>
    <property type="match status" value="1"/>
</dbReference>
<dbReference type="Proteomes" id="UP000199379">
    <property type="component" value="Unassembled WGS sequence"/>
</dbReference>
<keyword evidence="4 8" id="KW-1133">Transmembrane helix</keyword>
<evidence type="ECO:0000313" key="11">
    <source>
        <dbReference type="Proteomes" id="UP000199379"/>
    </source>
</evidence>
<reference evidence="10 11" key="1">
    <citation type="submission" date="2016-10" db="EMBL/GenBank/DDBJ databases">
        <authorList>
            <person name="de Groot N.N."/>
        </authorList>
    </citation>
    <scope>NUCLEOTIDE SEQUENCE [LARGE SCALE GENOMIC DNA]</scope>
    <source>
        <strain evidence="10 11">DSM 29340</strain>
    </source>
</reference>
<keyword evidence="11" id="KW-1185">Reference proteome</keyword>
<feature type="domain" description="PpiC" evidence="9">
    <location>
        <begin position="245"/>
        <end position="363"/>
    </location>
</feature>
<dbReference type="InterPro" id="IPR027304">
    <property type="entry name" value="Trigger_fact/SurA_dom_sf"/>
</dbReference>
<sequence>MAAGVKSFSKIFVWILMGLLLLGLAGFGAVNLSGTVRTVATVGDETVSVDEYARELQREIRAVEAQTGQPLPMSQAREIGIDRRVLTRLVALAAVDNEVGQLGVSIGDENLQREILEISAFQGADGGFDRESYRFALEQAGLNEAEFEADLRKETARTLVQGAIVGGVQMPETLTDTLADFVAARRSFTAAIVTPDKLETLVPPPSDAQLTKYYEANPDQFTLLRTKKLTYALLTPAMLLDEVEIDEDSVRRLYEQRENQYNQPERRLVERLIFSDERAAEDALAQIEVGGTTFENLVDERGLALSDIDMGDVAAGDLGEAAGPVFEADVGEVVGPLATDLGPALFRVNGSFDARTTSFEDVEAELRDELAASRARRLIEARAENIDDLLAGGATLEELAQETDLELGQIDWTPETSDGVAAYAEFRSAAQAVKAEDFPEVQFLEDGAIFALRLDEELPPRPEPFESARDKVVEAWTAQAITDALEARADDVLAEIEAGGDLQEAGLQIKVENGLTRTAFLDYAPDGFMGEVFDMEVGDWRVVSGDGNALLVRLDEILPPAETDELTQMRQAMADRMDQALAQNLFDAFVQAARARAELTIDQQALTAVQANFQ</sequence>
<dbReference type="Pfam" id="PF13145">
    <property type="entry name" value="Rotamase_2"/>
    <property type="match status" value="1"/>
</dbReference>
<evidence type="ECO:0000256" key="6">
    <source>
        <dbReference type="ARBA" id="ARBA00023186"/>
    </source>
</evidence>
<evidence type="ECO:0000256" key="8">
    <source>
        <dbReference type="SAM" id="Phobius"/>
    </source>
</evidence>
<keyword evidence="10" id="KW-0413">Isomerase</keyword>
<comment type="subcellular location">
    <subcellularLocation>
        <location evidence="1">Cell membrane</location>
        <topology evidence="1">Single-pass type II membrane protein</topology>
    </subcellularLocation>
</comment>
<proteinExistence type="inferred from homology"/>
<dbReference type="PANTHER" id="PTHR47529">
    <property type="entry name" value="PEPTIDYL-PROLYL CIS-TRANS ISOMERASE D"/>
    <property type="match status" value="1"/>
</dbReference>
<comment type="similarity">
    <text evidence="7">Belongs to the PpiD chaperone family.</text>
</comment>
<keyword evidence="3 8" id="KW-0812">Transmembrane</keyword>
<dbReference type="SUPFAM" id="SSF109998">
    <property type="entry name" value="Triger factor/SurA peptide-binding domain-like"/>
    <property type="match status" value="1"/>
</dbReference>
<dbReference type="EMBL" id="FNYD01000014">
    <property type="protein sequence ID" value="SEK05023.1"/>
    <property type="molecule type" value="Genomic_DNA"/>
</dbReference>
<dbReference type="PANTHER" id="PTHR47529:SF1">
    <property type="entry name" value="PERIPLASMIC CHAPERONE PPID"/>
    <property type="match status" value="1"/>
</dbReference>
<dbReference type="AlphaFoldDB" id="A0A1H7DTF7"/>
<keyword evidence="2" id="KW-1003">Cell membrane</keyword>
<evidence type="ECO:0000256" key="5">
    <source>
        <dbReference type="ARBA" id="ARBA00023136"/>
    </source>
</evidence>
<evidence type="ECO:0000256" key="3">
    <source>
        <dbReference type="ARBA" id="ARBA00022692"/>
    </source>
</evidence>
<dbReference type="InterPro" id="IPR000297">
    <property type="entry name" value="PPIase_PpiC"/>
</dbReference>
<dbReference type="Gene3D" id="1.10.4030.10">
    <property type="entry name" value="Porin chaperone SurA, peptide-binding domain"/>
    <property type="match status" value="1"/>
</dbReference>
<evidence type="ECO:0000256" key="4">
    <source>
        <dbReference type="ARBA" id="ARBA00022989"/>
    </source>
</evidence>
<dbReference type="SUPFAM" id="SSF54534">
    <property type="entry name" value="FKBP-like"/>
    <property type="match status" value="1"/>
</dbReference>
<name>A0A1H7DTF7_9RHOB</name>
<keyword evidence="5 8" id="KW-0472">Membrane</keyword>
<dbReference type="OrthoDB" id="9768393at2"/>
<evidence type="ECO:0000259" key="9">
    <source>
        <dbReference type="Pfam" id="PF13145"/>
    </source>
</evidence>
<keyword evidence="6" id="KW-0143">Chaperone</keyword>
<protein>
    <submittedName>
        <fullName evidence="10">Peptidyl-prolyl cis-trans isomerase D</fullName>
    </submittedName>
</protein>
<dbReference type="GO" id="GO:0005886">
    <property type="term" value="C:plasma membrane"/>
    <property type="evidence" value="ECO:0007669"/>
    <property type="project" value="UniProtKB-SubCell"/>
</dbReference>
<gene>
    <name evidence="10" type="ORF">SAMN05444007_1141</name>
</gene>
<dbReference type="RefSeq" id="WP_092370798.1">
    <property type="nucleotide sequence ID" value="NZ_BMGV01000013.1"/>
</dbReference>
<evidence type="ECO:0000313" key="10">
    <source>
        <dbReference type="EMBL" id="SEK05023.1"/>
    </source>
</evidence>
<organism evidence="10 11">
    <name type="scientific">Cribrihabitans marinus</name>
    <dbReference type="NCBI Taxonomy" id="1227549"/>
    <lineage>
        <taxon>Bacteria</taxon>
        <taxon>Pseudomonadati</taxon>
        <taxon>Pseudomonadota</taxon>
        <taxon>Alphaproteobacteria</taxon>
        <taxon>Rhodobacterales</taxon>
        <taxon>Paracoccaceae</taxon>
        <taxon>Cribrihabitans</taxon>
    </lineage>
</organism>
<evidence type="ECO:0000256" key="7">
    <source>
        <dbReference type="ARBA" id="ARBA00038408"/>
    </source>
</evidence>